<comment type="caution">
    <text evidence="1">The sequence shown here is derived from an EMBL/GenBank/DDBJ whole genome shotgun (WGS) entry which is preliminary data.</text>
</comment>
<dbReference type="AlphaFoldDB" id="A0A9D3Y092"/>
<name>A0A9D3Y092_DREPO</name>
<evidence type="ECO:0000313" key="1">
    <source>
        <dbReference type="EMBL" id="KAH3690576.1"/>
    </source>
</evidence>
<gene>
    <name evidence="1" type="ORF">DPMN_191248</name>
</gene>
<keyword evidence="2" id="KW-1185">Reference proteome</keyword>
<reference evidence="1" key="2">
    <citation type="submission" date="2020-11" db="EMBL/GenBank/DDBJ databases">
        <authorList>
            <person name="McCartney M.A."/>
            <person name="Auch B."/>
            <person name="Kono T."/>
            <person name="Mallez S."/>
            <person name="Becker A."/>
            <person name="Gohl D.M."/>
            <person name="Silverstein K.A.T."/>
            <person name="Koren S."/>
            <person name="Bechman K.B."/>
            <person name="Herman A."/>
            <person name="Abrahante J.E."/>
            <person name="Garbe J."/>
        </authorList>
    </citation>
    <scope>NUCLEOTIDE SEQUENCE</scope>
    <source>
        <strain evidence="1">Duluth1</strain>
        <tissue evidence="1">Whole animal</tissue>
    </source>
</reference>
<protein>
    <submittedName>
        <fullName evidence="1">Uncharacterized protein</fullName>
    </submittedName>
</protein>
<reference evidence="1" key="1">
    <citation type="journal article" date="2019" name="bioRxiv">
        <title>The Genome of the Zebra Mussel, Dreissena polymorpha: A Resource for Invasive Species Research.</title>
        <authorList>
            <person name="McCartney M.A."/>
            <person name="Auch B."/>
            <person name="Kono T."/>
            <person name="Mallez S."/>
            <person name="Zhang Y."/>
            <person name="Obille A."/>
            <person name="Becker A."/>
            <person name="Abrahante J.E."/>
            <person name="Garbe J."/>
            <person name="Badalamenti J.P."/>
            <person name="Herman A."/>
            <person name="Mangelson H."/>
            <person name="Liachko I."/>
            <person name="Sullivan S."/>
            <person name="Sone E.D."/>
            <person name="Koren S."/>
            <person name="Silverstein K.A.T."/>
            <person name="Beckman K.B."/>
            <person name="Gohl D.M."/>
        </authorList>
    </citation>
    <scope>NUCLEOTIDE SEQUENCE</scope>
    <source>
        <strain evidence="1">Duluth1</strain>
        <tissue evidence="1">Whole animal</tissue>
    </source>
</reference>
<organism evidence="1 2">
    <name type="scientific">Dreissena polymorpha</name>
    <name type="common">Zebra mussel</name>
    <name type="synonym">Mytilus polymorpha</name>
    <dbReference type="NCBI Taxonomy" id="45954"/>
    <lineage>
        <taxon>Eukaryota</taxon>
        <taxon>Metazoa</taxon>
        <taxon>Spiralia</taxon>
        <taxon>Lophotrochozoa</taxon>
        <taxon>Mollusca</taxon>
        <taxon>Bivalvia</taxon>
        <taxon>Autobranchia</taxon>
        <taxon>Heteroconchia</taxon>
        <taxon>Euheterodonta</taxon>
        <taxon>Imparidentia</taxon>
        <taxon>Neoheterodontei</taxon>
        <taxon>Myida</taxon>
        <taxon>Dreissenoidea</taxon>
        <taxon>Dreissenidae</taxon>
        <taxon>Dreissena</taxon>
    </lineage>
</organism>
<dbReference type="EMBL" id="JAIWYP010000060">
    <property type="protein sequence ID" value="KAH3690576.1"/>
    <property type="molecule type" value="Genomic_DNA"/>
</dbReference>
<evidence type="ECO:0000313" key="2">
    <source>
        <dbReference type="Proteomes" id="UP000828390"/>
    </source>
</evidence>
<dbReference type="Proteomes" id="UP000828390">
    <property type="component" value="Unassembled WGS sequence"/>
</dbReference>
<proteinExistence type="predicted"/>
<sequence>MSIQSTKFRVPQTENWDLEISQSEMKSTPKTEDWEAEIAVAKRPPFFLSVGKITQRRINRMHRCWTCHCVPVNCRCPKH</sequence>
<accession>A0A9D3Y092</accession>